<keyword evidence="2" id="KW-1133">Transmembrane helix</keyword>
<comment type="caution">
    <text evidence="3">The sequence shown here is derived from an EMBL/GenBank/DDBJ whole genome shotgun (WGS) entry which is preliminary data.</text>
</comment>
<keyword evidence="2" id="KW-0472">Membrane</keyword>
<feature type="transmembrane region" description="Helical" evidence="2">
    <location>
        <begin position="32"/>
        <end position="51"/>
    </location>
</feature>
<dbReference type="Pfam" id="PF04483">
    <property type="entry name" value="DUF565"/>
    <property type="match status" value="1"/>
</dbReference>
<reference evidence="4" key="1">
    <citation type="journal article" date="2024" name="Algal Res.">
        <title>Biochemical, toxicological and genomic investigation of a high-biomass producing Limnothrix strain isolated from Italian shallow drinking water reservoir.</title>
        <authorList>
            <person name="Simonazzi M."/>
            <person name="Shishido T.K."/>
            <person name="Delbaje E."/>
            <person name="Wahlsten M."/>
            <person name="Fewer D.P."/>
            <person name="Sivonen K."/>
            <person name="Pezzolesi L."/>
            <person name="Pistocchi R."/>
        </authorList>
    </citation>
    <scope>NUCLEOTIDE SEQUENCE [LARGE SCALE GENOMIC DNA]</scope>
    <source>
        <strain evidence="4">LRLZ20PSL1</strain>
    </source>
</reference>
<keyword evidence="2" id="KW-0812">Transmembrane</keyword>
<keyword evidence="4" id="KW-1185">Reference proteome</keyword>
<accession>A0ABW7C866</accession>
<dbReference type="Proteomes" id="UP001604335">
    <property type="component" value="Unassembled WGS sequence"/>
</dbReference>
<feature type="transmembrane region" description="Helical" evidence="2">
    <location>
        <begin position="57"/>
        <end position="78"/>
    </location>
</feature>
<evidence type="ECO:0000256" key="2">
    <source>
        <dbReference type="SAM" id="Phobius"/>
    </source>
</evidence>
<organism evidence="3 4">
    <name type="scientific">Limnothrix redekei LRLZ20PSL1</name>
    <dbReference type="NCBI Taxonomy" id="3112953"/>
    <lineage>
        <taxon>Bacteria</taxon>
        <taxon>Bacillati</taxon>
        <taxon>Cyanobacteriota</taxon>
        <taxon>Cyanophyceae</taxon>
        <taxon>Pseudanabaenales</taxon>
        <taxon>Pseudanabaenaceae</taxon>
        <taxon>Limnothrix</taxon>
    </lineage>
</organism>
<dbReference type="RefSeq" id="WP_393009764.1">
    <property type="nucleotide sequence ID" value="NZ_JAZAQF010000001.1"/>
</dbReference>
<proteinExistence type="inferred from homology"/>
<protein>
    <submittedName>
        <fullName evidence="3">DUF565 domain-containing protein</fullName>
    </submittedName>
</protein>
<dbReference type="PANTHER" id="PTHR33787">
    <property type="match status" value="1"/>
</dbReference>
<feature type="transmembrane region" description="Helical" evidence="2">
    <location>
        <begin position="90"/>
        <end position="108"/>
    </location>
</feature>
<dbReference type="EMBL" id="JAZAQF010000001">
    <property type="protein sequence ID" value="MFG3816108.1"/>
    <property type="molecule type" value="Genomic_DNA"/>
</dbReference>
<evidence type="ECO:0000313" key="3">
    <source>
        <dbReference type="EMBL" id="MFG3816108.1"/>
    </source>
</evidence>
<gene>
    <name evidence="3" type="ORF">VPK24_00545</name>
</gene>
<evidence type="ECO:0000256" key="1">
    <source>
        <dbReference type="ARBA" id="ARBA00009846"/>
    </source>
</evidence>
<name>A0ABW7C866_9CYAN</name>
<sequence>MQDTRLNNLLGAIARGLGGWLQNPWRRTSVQCLAVLVGFFGASALITTAGQEAAWDLSMAGILAVFCEVVSIVVYRRWNAQATDFNGRSPLWLSVLNLLKLGMVYGLFLEAFKLGS</sequence>
<dbReference type="InterPro" id="IPR007572">
    <property type="entry name" value="Uncharacterised_Ycf20"/>
</dbReference>
<evidence type="ECO:0000313" key="4">
    <source>
        <dbReference type="Proteomes" id="UP001604335"/>
    </source>
</evidence>
<comment type="similarity">
    <text evidence="1">Belongs to the ycf20 family.</text>
</comment>
<dbReference type="PANTHER" id="PTHR33787:SF5">
    <property type="entry name" value="YCF20-LIKE PROTEIN"/>
    <property type="match status" value="1"/>
</dbReference>